<organism evidence="2">
    <name type="scientific">freshwater metagenome</name>
    <dbReference type="NCBI Taxonomy" id="449393"/>
    <lineage>
        <taxon>unclassified sequences</taxon>
        <taxon>metagenomes</taxon>
        <taxon>ecological metagenomes</taxon>
    </lineage>
</organism>
<dbReference type="InterPro" id="IPR043131">
    <property type="entry name" value="BCAT-like_N"/>
</dbReference>
<dbReference type="PANTHER" id="PTHR42743">
    <property type="entry name" value="AMINO-ACID AMINOTRANSFERASE"/>
    <property type="match status" value="1"/>
</dbReference>
<evidence type="ECO:0000256" key="1">
    <source>
        <dbReference type="ARBA" id="ARBA00009320"/>
    </source>
</evidence>
<gene>
    <name evidence="2" type="ORF">UFOPK2978_00656</name>
</gene>
<dbReference type="InterPro" id="IPR050571">
    <property type="entry name" value="Class-IV_PLP-Dep_Aminotrnsfr"/>
</dbReference>
<dbReference type="PANTHER" id="PTHR42743:SF11">
    <property type="entry name" value="AMINODEOXYCHORISMATE LYASE"/>
    <property type="match status" value="1"/>
</dbReference>
<dbReference type="EMBL" id="CAFAAF010000097">
    <property type="protein sequence ID" value="CAB4791982.1"/>
    <property type="molecule type" value="Genomic_DNA"/>
</dbReference>
<proteinExistence type="inferred from homology"/>
<dbReference type="SUPFAM" id="SSF56752">
    <property type="entry name" value="D-aminoacid aminotransferase-like PLP-dependent enzymes"/>
    <property type="match status" value="1"/>
</dbReference>
<reference evidence="2" key="1">
    <citation type="submission" date="2020-05" db="EMBL/GenBank/DDBJ databases">
        <authorList>
            <person name="Chiriac C."/>
            <person name="Salcher M."/>
            <person name="Ghai R."/>
            <person name="Kavagutti S V."/>
        </authorList>
    </citation>
    <scope>NUCLEOTIDE SEQUENCE</scope>
</reference>
<comment type="similarity">
    <text evidence="1">Belongs to the class-IV pyridoxal-phosphate-dependent aminotransferase family.</text>
</comment>
<accession>A0A6J6X5C6</accession>
<dbReference type="AlphaFoldDB" id="A0A6J6X5C6"/>
<protein>
    <submittedName>
        <fullName evidence="2">Unannotated protein</fullName>
    </submittedName>
</protein>
<dbReference type="GO" id="GO:0046394">
    <property type="term" value="P:carboxylic acid biosynthetic process"/>
    <property type="evidence" value="ECO:0007669"/>
    <property type="project" value="UniProtKB-ARBA"/>
</dbReference>
<sequence length="241" mass="26807">MTLLKLDSHGFPKASGIFETIKTVKGAPIALGRHMRRALESALELGISIPSEEFIRDEMVRVLAHNPHDIGRLRICFGKEIFHITHDEYVEHTEPARLNFYSQTVIGAVHKLFPYDYRFALIEAANDEGYHDSVLFNEKNEITETAVANLAFYIGGEWVTPPITSGILPGVIRAIAIEECGVRVRPIHVSEIPEVESGFMLSSLRIAQPISHIGDMKLKIGDASRALEEQIHTNCKPVSVG</sequence>
<dbReference type="InterPro" id="IPR001544">
    <property type="entry name" value="Aminotrans_IV"/>
</dbReference>
<dbReference type="InterPro" id="IPR036038">
    <property type="entry name" value="Aminotransferase-like"/>
</dbReference>
<evidence type="ECO:0000313" key="2">
    <source>
        <dbReference type="EMBL" id="CAB4791982.1"/>
    </source>
</evidence>
<dbReference type="GO" id="GO:0003824">
    <property type="term" value="F:catalytic activity"/>
    <property type="evidence" value="ECO:0007669"/>
    <property type="project" value="InterPro"/>
</dbReference>
<dbReference type="InterPro" id="IPR043132">
    <property type="entry name" value="BCAT-like_C"/>
</dbReference>
<dbReference type="Pfam" id="PF01063">
    <property type="entry name" value="Aminotran_4"/>
    <property type="match status" value="1"/>
</dbReference>
<dbReference type="Gene3D" id="3.20.10.10">
    <property type="entry name" value="D-amino Acid Aminotransferase, subunit A, domain 2"/>
    <property type="match status" value="1"/>
</dbReference>
<name>A0A6J6X5C6_9ZZZZ</name>
<dbReference type="Gene3D" id="3.30.470.10">
    <property type="match status" value="1"/>
</dbReference>